<dbReference type="EMBL" id="KN817592">
    <property type="protein sequence ID" value="KJA18196.1"/>
    <property type="molecule type" value="Genomic_DNA"/>
</dbReference>
<organism evidence="1 3">
    <name type="scientific">Hypholoma sublateritium (strain FD-334 SS-4)</name>
    <dbReference type="NCBI Taxonomy" id="945553"/>
    <lineage>
        <taxon>Eukaryota</taxon>
        <taxon>Fungi</taxon>
        <taxon>Dikarya</taxon>
        <taxon>Basidiomycota</taxon>
        <taxon>Agaricomycotina</taxon>
        <taxon>Agaricomycetes</taxon>
        <taxon>Agaricomycetidae</taxon>
        <taxon>Agaricales</taxon>
        <taxon>Agaricineae</taxon>
        <taxon>Strophariaceae</taxon>
        <taxon>Hypholoma</taxon>
    </lineage>
</organism>
<dbReference type="EMBL" id="KN817630">
    <property type="protein sequence ID" value="KJA16028.1"/>
    <property type="molecule type" value="Genomic_DNA"/>
</dbReference>
<evidence type="ECO:0000313" key="2">
    <source>
        <dbReference type="EMBL" id="KJA18196.1"/>
    </source>
</evidence>
<keyword evidence="3" id="KW-1185">Reference proteome</keyword>
<dbReference type="Proteomes" id="UP000054270">
    <property type="component" value="Unassembled WGS sequence"/>
</dbReference>
<reference evidence="3" key="1">
    <citation type="submission" date="2014-04" db="EMBL/GenBank/DDBJ databases">
        <title>Evolutionary Origins and Diversification of the Mycorrhizal Mutualists.</title>
        <authorList>
            <consortium name="DOE Joint Genome Institute"/>
            <consortium name="Mycorrhizal Genomics Consortium"/>
            <person name="Kohler A."/>
            <person name="Kuo A."/>
            <person name="Nagy L.G."/>
            <person name="Floudas D."/>
            <person name="Copeland A."/>
            <person name="Barry K.W."/>
            <person name="Cichocki N."/>
            <person name="Veneault-Fourrey C."/>
            <person name="LaButti K."/>
            <person name="Lindquist E.A."/>
            <person name="Lipzen A."/>
            <person name="Lundell T."/>
            <person name="Morin E."/>
            <person name="Murat C."/>
            <person name="Riley R."/>
            <person name="Ohm R."/>
            <person name="Sun H."/>
            <person name="Tunlid A."/>
            <person name="Henrissat B."/>
            <person name="Grigoriev I.V."/>
            <person name="Hibbett D.S."/>
            <person name="Martin F."/>
        </authorList>
    </citation>
    <scope>NUCLEOTIDE SEQUENCE [LARGE SCALE GENOMIC DNA]</scope>
    <source>
        <strain evidence="3">FD-334 SS-4</strain>
    </source>
</reference>
<dbReference type="AlphaFoldDB" id="A0A0D2LYS7"/>
<evidence type="ECO:0000313" key="3">
    <source>
        <dbReference type="Proteomes" id="UP000054270"/>
    </source>
</evidence>
<evidence type="ECO:0000313" key="1">
    <source>
        <dbReference type="EMBL" id="KJA16028.1"/>
    </source>
</evidence>
<sequence>VLLATSGVCKRSVNNNDHEVTTDIAQQHYRQVAEMVTQGNATSSPPSRLVLINS</sequence>
<gene>
    <name evidence="2" type="ORF">HYPSUDRAFT_45514</name>
    <name evidence="1" type="ORF">HYPSUDRAFT_47865</name>
</gene>
<feature type="non-terminal residue" evidence="1">
    <location>
        <position position="1"/>
    </location>
</feature>
<proteinExistence type="predicted"/>
<accession>A0A0D2LYS7</accession>
<reference evidence="1" key="2">
    <citation type="submission" date="2014-04" db="EMBL/GenBank/DDBJ databases">
        <title>Evolutionary Origins and Diversification of the Mycorrhizal Mutualists.</title>
        <authorList>
            <consortium name="DOE Joint Genome Institute"/>
            <person name="Kohler A."/>
            <person name="Kuo A."/>
            <person name="Nagy L.G."/>
            <person name="Floudas D."/>
            <person name="Copeland A."/>
            <person name="Barry K.W."/>
            <person name="Cichocki N."/>
            <person name="Veneault-Fourrey C."/>
            <person name="LaButti K."/>
            <person name="Lindquist E.A."/>
            <person name="Lipzen A."/>
            <person name="Lundell T."/>
            <person name="Morin E."/>
            <person name="Murat C."/>
            <person name="Riley R."/>
            <person name="Ohm R."/>
            <person name="Sun H."/>
            <person name="Tunlid A."/>
            <person name="Henrissat B."/>
            <person name="Grigoriev I.V."/>
            <person name="Hibbett D.S."/>
            <person name="Martin F."/>
            <person name="Consortium M.G."/>
        </authorList>
    </citation>
    <scope>NUCLEOTIDE SEQUENCE [LARGE SCALE GENOMIC DNA]</scope>
    <source>
        <strain evidence="1">FD-334 SS-4</strain>
    </source>
</reference>
<protein>
    <submittedName>
        <fullName evidence="1">Uncharacterized protein</fullName>
    </submittedName>
</protein>
<name>A0A0D2LYS7_HYPSF</name>